<dbReference type="InterPro" id="IPR013083">
    <property type="entry name" value="Znf_RING/FYVE/PHD"/>
</dbReference>
<dbReference type="AlphaFoldDB" id="A0A4D9DAV9"/>
<dbReference type="InterPro" id="IPR044600">
    <property type="entry name" value="ATL1/ATL16-like"/>
</dbReference>
<reference evidence="8 9" key="1">
    <citation type="submission" date="2019-01" db="EMBL/GenBank/DDBJ databases">
        <title>Nuclear Genome Assembly of the Microalgal Biofuel strain Nannochloropsis salina CCMP1776.</title>
        <authorList>
            <person name="Hovde B."/>
        </authorList>
    </citation>
    <scope>NUCLEOTIDE SEQUENCE [LARGE SCALE GENOMIC DNA]</scope>
    <source>
        <strain evidence="8 9">CCMP1776</strain>
    </source>
</reference>
<dbReference type="Gene3D" id="3.30.40.10">
    <property type="entry name" value="Zinc/RING finger domain, C3HC4 (zinc finger)"/>
    <property type="match status" value="1"/>
</dbReference>
<evidence type="ECO:0000256" key="6">
    <source>
        <dbReference type="PROSITE-ProRule" id="PRU00175"/>
    </source>
</evidence>
<keyword evidence="9" id="KW-1185">Reference proteome</keyword>
<evidence type="ECO:0000256" key="4">
    <source>
        <dbReference type="ARBA" id="ARBA00022771"/>
    </source>
</evidence>
<gene>
    <name evidence="8" type="ORF">NSK_001495</name>
</gene>
<protein>
    <recommendedName>
        <fullName evidence="7">RING-type domain-containing protein</fullName>
    </recommendedName>
</protein>
<evidence type="ECO:0000259" key="7">
    <source>
        <dbReference type="PROSITE" id="PS50089"/>
    </source>
</evidence>
<evidence type="ECO:0000256" key="3">
    <source>
        <dbReference type="ARBA" id="ARBA00022723"/>
    </source>
</evidence>
<dbReference type="Proteomes" id="UP000355283">
    <property type="component" value="Unassembled WGS sequence"/>
</dbReference>
<keyword evidence="2" id="KW-0808">Transferase</keyword>
<dbReference type="InterPro" id="IPR001841">
    <property type="entry name" value="Znf_RING"/>
</dbReference>
<organism evidence="8 9">
    <name type="scientific">Nannochloropsis salina CCMP1776</name>
    <dbReference type="NCBI Taxonomy" id="1027361"/>
    <lineage>
        <taxon>Eukaryota</taxon>
        <taxon>Sar</taxon>
        <taxon>Stramenopiles</taxon>
        <taxon>Ochrophyta</taxon>
        <taxon>Eustigmatophyceae</taxon>
        <taxon>Eustigmatales</taxon>
        <taxon>Monodopsidaceae</taxon>
        <taxon>Microchloropsis</taxon>
        <taxon>Microchloropsis salina</taxon>
    </lineage>
</organism>
<dbReference type="PANTHER" id="PTHR46913:SF20">
    <property type="entry name" value="RING-TYPE E3 UBIQUITIN TRANSFERASE"/>
    <property type="match status" value="1"/>
</dbReference>
<dbReference type="PANTHER" id="PTHR46913">
    <property type="entry name" value="RING-H2 FINGER PROTEIN ATL16"/>
    <property type="match status" value="1"/>
</dbReference>
<keyword evidence="4 6" id="KW-0863">Zinc-finger</keyword>
<evidence type="ECO:0000313" key="8">
    <source>
        <dbReference type="EMBL" id="TFJ87163.1"/>
    </source>
</evidence>
<keyword evidence="5" id="KW-0862">Zinc</keyword>
<keyword evidence="3" id="KW-0479">Metal-binding</keyword>
<evidence type="ECO:0000256" key="5">
    <source>
        <dbReference type="ARBA" id="ARBA00022833"/>
    </source>
</evidence>
<sequence length="311" mass="34620">MEFFVEKGSGLQCFLVIAPFSSPPPSLCPPFSSSHGSSMRGHHGRDSLHASGFDVGSSSPSSSLFLPNKSAYVGAFRHAPATRGFKDLCWEPSFLTARPSLTQMDIARQERFKTRHVGPLELMQLPTTLYKELMVRRRRERLQREIGVSVMLDEDDEEAIFVFGEGEAAFEGEERWEDDEAGGERHLCVICLEGFTPWDRVRELPACPHIHHQRCLDIWLRGAASYEACHTRSCPTCKTPISFSASSTPTTPSAAVEVAEEQEKMGANTDGGQVCMVSSPRSILSNIFEIPRWAYARAGNSLMQDAQHRQL</sequence>
<feature type="domain" description="RING-type" evidence="7">
    <location>
        <begin position="188"/>
        <end position="238"/>
    </location>
</feature>
<accession>A0A4D9DAV9</accession>
<dbReference type="GO" id="GO:0016567">
    <property type="term" value="P:protein ubiquitination"/>
    <property type="evidence" value="ECO:0007669"/>
    <property type="project" value="InterPro"/>
</dbReference>
<comment type="pathway">
    <text evidence="1">Protein modification; protein ubiquitination.</text>
</comment>
<dbReference type="GO" id="GO:0016740">
    <property type="term" value="F:transferase activity"/>
    <property type="evidence" value="ECO:0007669"/>
    <property type="project" value="UniProtKB-KW"/>
</dbReference>
<comment type="caution">
    <text evidence="8">The sequence shown here is derived from an EMBL/GenBank/DDBJ whole genome shotgun (WGS) entry which is preliminary data.</text>
</comment>
<evidence type="ECO:0000256" key="1">
    <source>
        <dbReference type="ARBA" id="ARBA00004906"/>
    </source>
</evidence>
<dbReference type="PROSITE" id="PS50089">
    <property type="entry name" value="ZF_RING_2"/>
    <property type="match status" value="1"/>
</dbReference>
<dbReference type="SUPFAM" id="SSF57850">
    <property type="entry name" value="RING/U-box"/>
    <property type="match status" value="1"/>
</dbReference>
<evidence type="ECO:0000256" key="2">
    <source>
        <dbReference type="ARBA" id="ARBA00022679"/>
    </source>
</evidence>
<evidence type="ECO:0000313" key="9">
    <source>
        <dbReference type="Proteomes" id="UP000355283"/>
    </source>
</evidence>
<name>A0A4D9DAV9_9STRA</name>
<proteinExistence type="predicted"/>
<dbReference type="OrthoDB" id="8062037at2759"/>
<dbReference type="EMBL" id="SDOX01000006">
    <property type="protein sequence ID" value="TFJ87163.1"/>
    <property type="molecule type" value="Genomic_DNA"/>
</dbReference>
<dbReference type="GO" id="GO:0008270">
    <property type="term" value="F:zinc ion binding"/>
    <property type="evidence" value="ECO:0007669"/>
    <property type="project" value="UniProtKB-KW"/>
</dbReference>
<dbReference type="Pfam" id="PF17123">
    <property type="entry name" value="zf-RING_11"/>
    <property type="match status" value="1"/>
</dbReference>